<sequence>MAKARVSLIPRLPRRDGKAPDPRLGPFMFTRGKGASLRHLTQLTNTRASRTPFFSCKLTAVSLDHPFDIRRRDPPGPANCPFPSSISEKLQQAILHLTSPGLTTTTLTRLDALETPDEGTSTNRSNWENRNRIDRETHWFKTRSRPQSNNITTTHAQKGPEQQQQLPRRDLRNRQPQNGIQPKPNNTQVPPRLRLRKKTNHINKRFRRSHTSFKMVVQEITSFSNMGRGAYDTTGVPKPPPRPKPR</sequence>
<comment type="caution">
    <text evidence="2">The sequence shown here is derived from an EMBL/GenBank/DDBJ whole genome shotgun (WGS) entry which is preliminary data.</text>
</comment>
<reference evidence="2 3" key="1">
    <citation type="journal article" date="2020" name="Phytopathology">
        <title>Genome Sequence Resources of Colletotrichum truncatum, C. plurivorum, C. musicola, and C. sojae: Four Species Pathogenic to Soybean (Glycine max).</title>
        <authorList>
            <person name="Rogerio F."/>
            <person name="Boufleur T.R."/>
            <person name="Ciampi-Guillardi M."/>
            <person name="Sukno S.A."/>
            <person name="Thon M.R."/>
            <person name="Massola Junior N.S."/>
            <person name="Baroncelli R."/>
        </authorList>
    </citation>
    <scope>NUCLEOTIDE SEQUENCE [LARGE SCALE GENOMIC DNA]</scope>
    <source>
        <strain evidence="2 3">LFN0009</strain>
    </source>
</reference>
<organism evidence="2 3">
    <name type="scientific">Colletotrichum sojae</name>
    <dbReference type="NCBI Taxonomy" id="2175907"/>
    <lineage>
        <taxon>Eukaryota</taxon>
        <taxon>Fungi</taxon>
        <taxon>Dikarya</taxon>
        <taxon>Ascomycota</taxon>
        <taxon>Pezizomycotina</taxon>
        <taxon>Sordariomycetes</taxon>
        <taxon>Hypocreomycetidae</taxon>
        <taxon>Glomerellales</taxon>
        <taxon>Glomerellaceae</taxon>
        <taxon>Colletotrichum</taxon>
        <taxon>Colletotrichum orchidearum species complex</taxon>
    </lineage>
</organism>
<evidence type="ECO:0000313" key="2">
    <source>
        <dbReference type="EMBL" id="KAF6814939.1"/>
    </source>
</evidence>
<proteinExistence type="predicted"/>
<name>A0A8H6MZM9_9PEZI</name>
<feature type="region of interest" description="Disordered" evidence="1">
    <location>
        <begin position="109"/>
        <end position="192"/>
    </location>
</feature>
<feature type="compositionally biased region" description="Polar residues" evidence="1">
    <location>
        <begin position="174"/>
        <end position="189"/>
    </location>
</feature>
<feature type="region of interest" description="Disordered" evidence="1">
    <location>
        <begin position="1"/>
        <end position="25"/>
    </location>
</feature>
<protein>
    <submittedName>
        <fullName evidence="2">Uncharacterized protein</fullName>
    </submittedName>
</protein>
<evidence type="ECO:0000313" key="3">
    <source>
        <dbReference type="Proteomes" id="UP000652219"/>
    </source>
</evidence>
<feature type="compositionally biased region" description="Polar residues" evidence="1">
    <location>
        <begin position="145"/>
        <end position="166"/>
    </location>
</feature>
<dbReference type="AlphaFoldDB" id="A0A8H6MZM9"/>
<accession>A0A8H6MZM9</accession>
<evidence type="ECO:0000256" key="1">
    <source>
        <dbReference type="SAM" id="MobiDB-lite"/>
    </source>
</evidence>
<feature type="region of interest" description="Disordered" evidence="1">
    <location>
        <begin position="226"/>
        <end position="246"/>
    </location>
</feature>
<gene>
    <name evidence="2" type="ORF">CSOJ01_03769</name>
</gene>
<dbReference type="EMBL" id="WIGN01000039">
    <property type="protein sequence ID" value="KAF6814939.1"/>
    <property type="molecule type" value="Genomic_DNA"/>
</dbReference>
<feature type="compositionally biased region" description="Basic and acidic residues" evidence="1">
    <location>
        <begin position="127"/>
        <end position="139"/>
    </location>
</feature>
<keyword evidence="3" id="KW-1185">Reference proteome</keyword>
<dbReference type="Proteomes" id="UP000652219">
    <property type="component" value="Unassembled WGS sequence"/>
</dbReference>